<reference evidence="2" key="1">
    <citation type="submission" date="2021-01" db="EMBL/GenBank/DDBJ databases">
        <title>Fulvivirga kasyanovii gen. nov., sp nov., a novel member of the phylum Bacteroidetes isolated from seawater in a mussel farm.</title>
        <authorList>
            <person name="Zhao L.-H."/>
            <person name="Wang Z.-J."/>
        </authorList>
    </citation>
    <scope>NUCLEOTIDE SEQUENCE</scope>
    <source>
        <strain evidence="2">2943</strain>
    </source>
</reference>
<dbReference type="EMBL" id="JAESIY010000002">
    <property type="protein sequence ID" value="MBL3655538.1"/>
    <property type="molecule type" value="Genomic_DNA"/>
</dbReference>
<feature type="compositionally biased region" description="Basic and acidic residues" evidence="1">
    <location>
        <begin position="49"/>
        <end position="61"/>
    </location>
</feature>
<proteinExistence type="predicted"/>
<gene>
    <name evidence="2" type="ORF">JL102_05305</name>
</gene>
<protein>
    <submittedName>
        <fullName evidence="2">Uncharacterized protein</fullName>
    </submittedName>
</protein>
<comment type="caution">
    <text evidence="2">The sequence shown here is derived from an EMBL/GenBank/DDBJ whole genome shotgun (WGS) entry which is preliminary data.</text>
</comment>
<sequence>MEKSQKIQIEISVDEANVILSALGQQPYHKVVDLIRTIQAQGAAQLKDQNIERDSSSDHVEASTSTLTENGK</sequence>
<feature type="compositionally biased region" description="Polar residues" evidence="1">
    <location>
        <begin position="62"/>
        <end position="72"/>
    </location>
</feature>
<organism evidence="2 3">
    <name type="scientific">Fulvivirga sediminis</name>
    <dbReference type="NCBI Taxonomy" id="2803949"/>
    <lineage>
        <taxon>Bacteria</taxon>
        <taxon>Pseudomonadati</taxon>
        <taxon>Bacteroidota</taxon>
        <taxon>Cytophagia</taxon>
        <taxon>Cytophagales</taxon>
        <taxon>Fulvivirgaceae</taxon>
        <taxon>Fulvivirga</taxon>
    </lineage>
</organism>
<feature type="region of interest" description="Disordered" evidence="1">
    <location>
        <begin position="48"/>
        <end position="72"/>
    </location>
</feature>
<accession>A0A937JXJ4</accession>
<evidence type="ECO:0000313" key="2">
    <source>
        <dbReference type="EMBL" id="MBL3655538.1"/>
    </source>
</evidence>
<dbReference type="AlphaFoldDB" id="A0A937JXJ4"/>
<evidence type="ECO:0000256" key="1">
    <source>
        <dbReference type="SAM" id="MobiDB-lite"/>
    </source>
</evidence>
<dbReference type="RefSeq" id="WP_202243204.1">
    <property type="nucleotide sequence ID" value="NZ_JAESIY010000002.1"/>
</dbReference>
<dbReference type="Proteomes" id="UP000659388">
    <property type="component" value="Unassembled WGS sequence"/>
</dbReference>
<evidence type="ECO:0000313" key="3">
    <source>
        <dbReference type="Proteomes" id="UP000659388"/>
    </source>
</evidence>
<keyword evidence="3" id="KW-1185">Reference proteome</keyword>
<name>A0A937JXJ4_9BACT</name>